<dbReference type="PANTHER" id="PTHR32552">
    <property type="entry name" value="FERRICHROME IRON RECEPTOR-RELATED"/>
    <property type="match status" value="1"/>
</dbReference>
<dbReference type="Pfam" id="PF07715">
    <property type="entry name" value="Plug"/>
    <property type="match status" value="1"/>
</dbReference>
<dbReference type="PANTHER" id="PTHR32552:SF68">
    <property type="entry name" value="FERRICHROME OUTER MEMBRANE TRANSPORTER_PHAGE RECEPTOR"/>
    <property type="match status" value="1"/>
</dbReference>
<dbReference type="InterPro" id="IPR012910">
    <property type="entry name" value="Plug_dom"/>
</dbReference>
<dbReference type="KEGG" id="efal:FH779_14345"/>
<evidence type="ECO:0000256" key="3">
    <source>
        <dbReference type="ARBA" id="ARBA00022452"/>
    </source>
</evidence>
<organism evidence="15 16">
    <name type="scientific">Empedobacter falsenii</name>
    <dbReference type="NCBI Taxonomy" id="343874"/>
    <lineage>
        <taxon>Bacteria</taxon>
        <taxon>Pseudomonadati</taxon>
        <taxon>Bacteroidota</taxon>
        <taxon>Flavobacteriia</taxon>
        <taxon>Flavobacteriales</taxon>
        <taxon>Weeksellaceae</taxon>
        <taxon>Empedobacter</taxon>
    </lineage>
</organism>
<comment type="similarity">
    <text evidence="11">Belongs to the TonB-dependent receptor family.</text>
</comment>
<evidence type="ECO:0000256" key="2">
    <source>
        <dbReference type="ARBA" id="ARBA00022448"/>
    </source>
</evidence>
<protein>
    <submittedName>
        <fullName evidence="15">TonB-dependent receptor</fullName>
    </submittedName>
</protein>
<keyword evidence="4" id="KW-0410">Iron transport</keyword>
<dbReference type="CDD" id="cd01347">
    <property type="entry name" value="ligand_gated_channel"/>
    <property type="match status" value="1"/>
</dbReference>
<proteinExistence type="inferred from homology"/>
<dbReference type="InterPro" id="IPR039426">
    <property type="entry name" value="TonB-dep_rcpt-like"/>
</dbReference>
<dbReference type="RefSeq" id="WP_125349772.1">
    <property type="nucleotide sequence ID" value="NZ_CP040908.1"/>
</dbReference>
<evidence type="ECO:0000256" key="1">
    <source>
        <dbReference type="ARBA" id="ARBA00004571"/>
    </source>
</evidence>
<dbReference type="AlphaFoldDB" id="A0A427BP28"/>
<reference evidence="14 17" key="2">
    <citation type="submission" date="2019-06" db="EMBL/GenBank/DDBJ databases">
        <title>Emergence of pandrug resistant Empedobacter falsenii in China.</title>
        <authorList>
            <person name="Dong N."/>
            <person name="Chen S."/>
            <person name="Zhang R."/>
        </authorList>
    </citation>
    <scope>NUCLEOTIDE SEQUENCE [LARGE SCALE GENOMIC DNA]</scope>
    <source>
        <strain evidence="14 17">1681-1</strain>
    </source>
</reference>
<feature type="domain" description="TonB-dependent receptor plug" evidence="13">
    <location>
        <begin position="62"/>
        <end position="159"/>
    </location>
</feature>
<evidence type="ECO:0000256" key="10">
    <source>
        <dbReference type="ARBA" id="ARBA00023237"/>
    </source>
</evidence>
<dbReference type="PROSITE" id="PS52016">
    <property type="entry name" value="TONB_DEPENDENT_REC_3"/>
    <property type="match status" value="1"/>
</dbReference>
<dbReference type="Gene3D" id="2.40.170.20">
    <property type="entry name" value="TonB-dependent receptor, beta-barrel domain"/>
    <property type="match status" value="1"/>
</dbReference>
<evidence type="ECO:0000256" key="4">
    <source>
        <dbReference type="ARBA" id="ARBA00022496"/>
    </source>
</evidence>
<comment type="subcellular location">
    <subcellularLocation>
        <location evidence="1 11">Cell outer membrane</location>
        <topology evidence="1 11">Multi-pass membrane protein</topology>
    </subcellularLocation>
</comment>
<dbReference type="SUPFAM" id="SSF56935">
    <property type="entry name" value="Porins"/>
    <property type="match status" value="1"/>
</dbReference>
<reference evidence="15 16" key="1">
    <citation type="submission" date="2018-10" db="EMBL/GenBank/DDBJ databases">
        <title>Transmission dynamics of multidrug resistant bacteria on intensive care unit surfaces.</title>
        <authorList>
            <person name="D'Souza A.W."/>
            <person name="Potter R.F."/>
            <person name="Wallace M."/>
            <person name="Shupe A."/>
            <person name="Patel S."/>
            <person name="Sun S."/>
            <person name="Gul D."/>
            <person name="Kwon J.H."/>
            <person name="Andleeb S."/>
            <person name="Burnham C.-A.D."/>
            <person name="Dantas G."/>
        </authorList>
    </citation>
    <scope>NUCLEOTIDE SEQUENCE [LARGE SCALE GENOMIC DNA]</scope>
    <source>
        <strain evidence="15 16">WF_348</strain>
    </source>
</reference>
<dbReference type="EMBL" id="CP040908">
    <property type="protein sequence ID" value="QLL59192.1"/>
    <property type="molecule type" value="Genomic_DNA"/>
</dbReference>
<keyword evidence="2 11" id="KW-0813">Transport</keyword>
<keyword evidence="10 11" id="KW-0998">Cell outer membrane</keyword>
<keyword evidence="6 12" id="KW-0732">Signal</keyword>
<dbReference type="InterPro" id="IPR036942">
    <property type="entry name" value="Beta-barrel_TonB_sf"/>
</dbReference>
<evidence type="ECO:0000256" key="8">
    <source>
        <dbReference type="ARBA" id="ARBA00023065"/>
    </source>
</evidence>
<evidence type="ECO:0000256" key="12">
    <source>
        <dbReference type="SAM" id="SignalP"/>
    </source>
</evidence>
<dbReference type="GO" id="GO:0009279">
    <property type="term" value="C:cell outer membrane"/>
    <property type="evidence" value="ECO:0007669"/>
    <property type="project" value="UniProtKB-SubCell"/>
</dbReference>
<sequence>MKRNKLLLATLTILSFSTAFAQETTKEKKDSISNLQEVEIFGDRNKNQRGLETITRFPANPQDQVQSISIISEKLIEEQGAQTITDATRNVPGVTLFGNYGGIRESMSIRGYRGVPVLKNGVRMDSDFRTGSAVIDMAGVESIQVIRGSAAVTQGIGNGLGSAGGVINVTTKTPRYINQGHISAQYGSWNTFRSTYDIQRTVTEDKNLAFRLTGSYNNGDSYRDVINSNSFYVNPSMAWKIDDKTEFVAEFDYYKGDKTPDRGTINLGDNFTEALYDIGDKFMGYDIDNTEIKNYSYAARITRQLTNNISARVAYFSNFYNSDQLGATLALPKGSTEYNIRNRGLGRSFRDDRNSTLQIDLIGKDMRFGDFKWNWQAGYDYTINRLETRTADGIGTIDQIDVFKDINHSINLTPEQEAKLAWNKDKTNLSRGYSYGFMTQHHFSYKDLITFVGGLRYSYLIDNHDGVVDPVVGLVVSPWRNVNAYITYATNTSLRSALNIMTDGSKAGPSVTDQVEVGVKTQWFNDRLRANVVYFNMNNDNLTFETYENQTATGLYEKAGNLRRKGIEFEVAGRPLPNLQVMLGYAYLDAGYHDSPQYVEDSRPSNAPYNTANAWVQYKFIENNFLNGFTVSAGVYYVGSRPSNEQSLDRDAHGNFYGGSKPFLLPDYYTLNAQVGYSMKRFDFRLFFNNITDQLGYNSYFRGGYINQIDPFNMAAQVNFKF</sequence>
<evidence type="ECO:0000256" key="11">
    <source>
        <dbReference type="PROSITE-ProRule" id="PRU01360"/>
    </source>
</evidence>
<keyword evidence="15" id="KW-0675">Receptor</keyword>
<dbReference type="GeneID" id="78402661"/>
<gene>
    <name evidence="15" type="ORF">EGI89_07865</name>
    <name evidence="14" type="ORF">FH779_14345</name>
</gene>
<name>A0A427BP28_9FLAO</name>
<feature type="signal peptide" evidence="12">
    <location>
        <begin position="1"/>
        <end position="21"/>
    </location>
</feature>
<keyword evidence="5 11" id="KW-0812">Transmembrane</keyword>
<keyword evidence="7" id="KW-0408">Iron</keyword>
<evidence type="ECO:0000313" key="14">
    <source>
        <dbReference type="EMBL" id="QLL59192.1"/>
    </source>
</evidence>
<accession>A0A427BP28</accession>
<dbReference type="GO" id="GO:0015344">
    <property type="term" value="F:siderophore uptake transmembrane transporter activity"/>
    <property type="evidence" value="ECO:0007669"/>
    <property type="project" value="TreeGrafter"/>
</dbReference>
<dbReference type="InterPro" id="IPR037066">
    <property type="entry name" value="Plug_dom_sf"/>
</dbReference>
<evidence type="ECO:0000259" key="13">
    <source>
        <dbReference type="Pfam" id="PF07715"/>
    </source>
</evidence>
<keyword evidence="3 11" id="KW-1134">Transmembrane beta strand</keyword>
<dbReference type="EMBL" id="RHPO01000013">
    <property type="protein sequence ID" value="RRT91685.1"/>
    <property type="molecule type" value="Genomic_DNA"/>
</dbReference>
<keyword evidence="8" id="KW-0406">Ion transport</keyword>
<dbReference type="Gene3D" id="2.170.130.10">
    <property type="entry name" value="TonB-dependent receptor, plug domain"/>
    <property type="match status" value="1"/>
</dbReference>
<evidence type="ECO:0000256" key="7">
    <source>
        <dbReference type="ARBA" id="ARBA00023004"/>
    </source>
</evidence>
<evidence type="ECO:0000256" key="9">
    <source>
        <dbReference type="ARBA" id="ARBA00023136"/>
    </source>
</evidence>
<evidence type="ECO:0000256" key="6">
    <source>
        <dbReference type="ARBA" id="ARBA00022729"/>
    </source>
</evidence>
<evidence type="ECO:0000313" key="15">
    <source>
        <dbReference type="EMBL" id="RRT91685.1"/>
    </source>
</evidence>
<evidence type="ECO:0000313" key="17">
    <source>
        <dbReference type="Proteomes" id="UP000510643"/>
    </source>
</evidence>
<evidence type="ECO:0000313" key="16">
    <source>
        <dbReference type="Proteomes" id="UP000267844"/>
    </source>
</evidence>
<keyword evidence="17" id="KW-1185">Reference proteome</keyword>
<dbReference type="Proteomes" id="UP000267844">
    <property type="component" value="Unassembled WGS sequence"/>
</dbReference>
<evidence type="ECO:0000256" key="5">
    <source>
        <dbReference type="ARBA" id="ARBA00022692"/>
    </source>
</evidence>
<feature type="chain" id="PRO_5044603329" evidence="12">
    <location>
        <begin position="22"/>
        <end position="722"/>
    </location>
</feature>
<dbReference type="Proteomes" id="UP000510643">
    <property type="component" value="Chromosome"/>
</dbReference>
<keyword evidence="9 11" id="KW-0472">Membrane</keyword>